<dbReference type="EMBL" id="AEUX02000006">
    <property type="protein sequence ID" value="EHI69643.1"/>
    <property type="molecule type" value="Genomic_DNA"/>
</dbReference>
<name>G5K2H1_9STRE</name>
<gene>
    <name evidence="1" type="ORF">STRIC_0983</name>
</gene>
<dbReference type="Gene3D" id="3.40.50.1820">
    <property type="entry name" value="alpha/beta hydrolase"/>
    <property type="match status" value="1"/>
</dbReference>
<accession>G5K2H1</accession>
<organism evidence="1 2">
    <name type="scientific">Streptococcus ictaluri 707-05</name>
    <dbReference type="NCBI Taxonomy" id="764299"/>
    <lineage>
        <taxon>Bacteria</taxon>
        <taxon>Bacillati</taxon>
        <taxon>Bacillota</taxon>
        <taxon>Bacilli</taxon>
        <taxon>Lactobacillales</taxon>
        <taxon>Streptococcaceae</taxon>
        <taxon>Streptococcus</taxon>
    </lineage>
</organism>
<dbReference type="AlphaFoldDB" id="G5K2H1"/>
<sequence>MTDLGLNIAFHKSHGKHEWYYWNQQLERLLEWLPIDYQAEERLT</sequence>
<dbReference type="eggNOG" id="COG0627">
    <property type="taxonomic scope" value="Bacteria"/>
</dbReference>
<comment type="caution">
    <text evidence="1">The sequence shown here is derived from an EMBL/GenBank/DDBJ whole genome shotgun (WGS) entry which is preliminary data.</text>
</comment>
<dbReference type="STRING" id="764299.STRIC_0983"/>
<evidence type="ECO:0000313" key="1">
    <source>
        <dbReference type="EMBL" id="EHI69643.1"/>
    </source>
</evidence>
<reference evidence="1 2" key="1">
    <citation type="journal article" date="2014" name="Int. J. Syst. Evol. Microbiol.">
        <title>Phylogenomics and the dynamic genome evolution of the genus Streptococcus.</title>
        <authorList>
            <consortium name="The Broad Institute Genome Sequencing Platform"/>
            <person name="Richards V.P."/>
            <person name="Palmer S.R."/>
            <person name="Pavinski Bitar P.D."/>
            <person name="Qin X."/>
            <person name="Weinstock G.M."/>
            <person name="Highlander S.K."/>
            <person name="Town C.D."/>
            <person name="Burne R.A."/>
            <person name="Stanhope M.J."/>
        </authorList>
    </citation>
    <scope>NUCLEOTIDE SEQUENCE [LARGE SCALE GENOMIC DNA]</scope>
    <source>
        <strain evidence="1 2">707-05</strain>
    </source>
</reference>
<dbReference type="Proteomes" id="UP000003330">
    <property type="component" value="Unassembled WGS sequence"/>
</dbReference>
<dbReference type="InterPro" id="IPR029058">
    <property type="entry name" value="AB_hydrolase_fold"/>
</dbReference>
<proteinExistence type="predicted"/>
<evidence type="ECO:0000313" key="2">
    <source>
        <dbReference type="Proteomes" id="UP000003330"/>
    </source>
</evidence>
<keyword evidence="2" id="KW-1185">Reference proteome</keyword>
<protein>
    <submittedName>
        <fullName evidence="1">Tributyrin esterase family protein</fullName>
    </submittedName>
</protein>